<dbReference type="PROSITE" id="PS00018">
    <property type="entry name" value="EF_HAND_1"/>
    <property type="match status" value="2"/>
</dbReference>
<evidence type="ECO:0000256" key="10">
    <source>
        <dbReference type="SAM" id="Phobius"/>
    </source>
</evidence>
<name>A0A812W0Z2_SYMPI</name>
<feature type="transmembrane region" description="Helical" evidence="10">
    <location>
        <begin position="593"/>
        <end position="626"/>
    </location>
</feature>
<evidence type="ECO:0000313" key="12">
    <source>
        <dbReference type="EMBL" id="CAE7658334.1"/>
    </source>
</evidence>
<evidence type="ECO:0000256" key="6">
    <source>
        <dbReference type="ARBA" id="ARBA00022989"/>
    </source>
</evidence>
<evidence type="ECO:0000256" key="2">
    <source>
        <dbReference type="ARBA" id="ARBA00022603"/>
    </source>
</evidence>
<dbReference type="InterPro" id="IPR018247">
    <property type="entry name" value="EF_Hand_1_Ca_BS"/>
</dbReference>
<evidence type="ECO:0000256" key="5">
    <source>
        <dbReference type="ARBA" id="ARBA00022837"/>
    </source>
</evidence>
<dbReference type="GO" id="GO:0070475">
    <property type="term" value="P:rRNA base methylation"/>
    <property type="evidence" value="ECO:0007669"/>
    <property type="project" value="TreeGrafter"/>
</dbReference>
<dbReference type="PANTHER" id="PTHR13393">
    <property type="entry name" value="SAM-DEPENDENT METHYLTRANSFERASE"/>
    <property type="match status" value="1"/>
</dbReference>
<evidence type="ECO:0000256" key="7">
    <source>
        <dbReference type="ARBA" id="ARBA00023136"/>
    </source>
</evidence>
<evidence type="ECO:0000256" key="3">
    <source>
        <dbReference type="ARBA" id="ARBA00022679"/>
    </source>
</evidence>
<dbReference type="InterPro" id="IPR010286">
    <property type="entry name" value="METTL16/RlmF"/>
</dbReference>
<keyword evidence="3" id="KW-0808">Transferase</keyword>
<evidence type="ECO:0000256" key="9">
    <source>
        <dbReference type="SAM" id="MobiDB-lite"/>
    </source>
</evidence>
<evidence type="ECO:0000313" key="13">
    <source>
        <dbReference type="Proteomes" id="UP000649617"/>
    </source>
</evidence>
<dbReference type="PANTHER" id="PTHR13393:SF0">
    <property type="entry name" value="RNA N6-ADENOSINE-METHYLTRANSFERASE METTL16"/>
    <property type="match status" value="1"/>
</dbReference>
<dbReference type="EMBL" id="CAJNIZ010043374">
    <property type="protein sequence ID" value="CAE7658334.1"/>
    <property type="molecule type" value="Genomic_DNA"/>
</dbReference>
<dbReference type="InterPro" id="IPR029063">
    <property type="entry name" value="SAM-dependent_MTases_sf"/>
</dbReference>
<dbReference type="Gene3D" id="3.40.50.150">
    <property type="entry name" value="Vaccinia Virus protein VP39"/>
    <property type="match status" value="1"/>
</dbReference>
<evidence type="ECO:0000256" key="8">
    <source>
        <dbReference type="SAM" id="Coils"/>
    </source>
</evidence>
<keyword evidence="6 10" id="KW-1133">Transmembrane helix</keyword>
<dbReference type="Gene3D" id="1.10.238.10">
    <property type="entry name" value="EF-hand"/>
    <property type="match status" value="1"/>
</dbReference>
<dbReference type="InterPro" id="IPR005821">
    <property type="entry name" value="Ion_trans_dom"/>
</dbReference>
<comment type="subcellular location">
    <subcellularLocation>
        <location evidence="1">Membrane</location>
        <topology evidence="1">Multi-pass membrane protein</topology>
    </subcellularLocation>
</comment>
<dbReference type="Pfam" id="PF05971">
    <property type="entry name" value="Methyltransf_10"/>
    <property type="match status" value="1"/>
</dbReference>
<dbReference type="GO" id="GO:0005509">
    <property type="term" value="F:calcium ion binding"/>
    <property type="evidence" value="ECO:0007669"/>
    <property type="project" value="InterPro"/>
</dbReference>
<dbReference type="SMART" id="SM00054">
    <property type="entry name" value="EFh"/>
    <property type="match status" value="2"/>
</dbReference>
<dbReference type="Gene3D" id="1.20.120.350">
    <property type="entry name" value="Voltage-gated potassium channels. Chain C"/>
    <property type="match status" value="1"/>
</dbReference>
<dbReference type="SUPFAM" id="SSF47473">
    <property type="entry name" value="EF-hand"/>
    <property type="match status" value="1"/>
</dbReference>
<keyword evidence="4 10" id="KW-0812">Transmembrane</keyword>
<keyword evidence="5" id="KW-0106">Calcium</keyword>
<dbReference type="Proteomes" id="UP000649617">
    <property type="component" value="Unassembled WGS sequence"/>
</dbReference>
<dbReference type="Gene3D" id="1.10.287.70">
    <property type="match status" value="1"/>
</dbReference>
<feature type="region of interest" description="Disordered" evidence="9">
    <location>
        <begin position="314"/>
        <end position="352"/>
    </location>
</feature>
<feature type="transmembrane region" description="Helical" evidence="10">
    <location>
        <begin position="477"/>
        <end position="496"/>
    </location>
</feature>
<dbReference type="PROSITE" id="PS50222">
    <property type="entry name" value="EF_HAND_2"/>
    <property type="match status" value="2"/>
</dbReference>
<keyword evidence="2" id="KW-0489">Methyltransferase</keyword>
<dbReference type="GO" id="GO:0008168">
    <property type="term" value="F:methyltransferase activity"/>
    <property type="evidence" value="ECO:0007669"/>
    <property type="project" value="UniProtKB-KW"/>
</dbReference>
<dbReference type="CDD" id="cd02440">
    <property type="entry name" value="AdoMet_MTases"/>
    <property type="match status" value="1"/>
</dbReference>
<protein>
    <submittedName>
        <fullName evidence="12">RlmF protein</fullName>
    </submittedName>
</protein>
<dbReference type="OrthoDB" id="514248at2759"/>
<dbReference type="AlphaFoldDB" id="A0A812W0Z2"/>
<dbReference type="GO" id="GO:0005216">
    <property type="term" value="F:monoatomic ion channel activity"/>
    <property type="evidence" value="ECO:0007669"/>
    <property type="project" value="InterPro"/>
</dbReference>
<dbReference type="InterPro" id="IPR002048">
    <property type="entry name" value="EF_hand_dom"/>
</dbReference>
<dbReference type="SUPFAM" id="SSF81324">
    <property type="entry name" value="Voltage-gated potassium channels"/>
    <property type="match status" value="1"/>
</dbReference>
<accession>A0A812W0Z2</accession>
<dbReference type="GO" id="GO:0016020">
    <property type="term" value="C:membrane"/>
    <property type="evidence" value="ECO:0007669"/>
    <property type="project" value="UniProtKB-SubCell"/>
</dbReference>
<keyword evidence="8" id="KW-0175">Coiled coil</keyword>
<reference evidence="12" key="1">
    <citation type="submission" date="2021-02" db="EMBL/GenBank/DDBJ databases">
        <authorList>
            <person name="Dougan E. K."/>
            <person name="Rhodes N."/>
            <person name="Thang M."/>
            <person name="Chan C."/>
        </authorList>
    </citation>
    <scope>NUCLEOTIDE SEQUENCE</scope>
</reference>
<dbReference type="SUPFAM" id="SSF53335">
    <property type="entry name" value="S-adenosyl-L-methionine-dependent methyltransferases"/>
    <property type="match status" value="1"/>
</dbReference>
<proteinExistence type="predicted"/>
<feature type="domain" description="EF-hand" evidence="11">
    <location>
        <begin position="785"/>
        <end position="820"/>
    </location>
</feature>
<dbReference type="CDD" id="cd00051">
    <property type="entry name" value="EFh"/>
    <property type="match status" value="1"/>
</dbReference>
<dbReference type="InterPro" id="IPR011992">
    <property type="entry name" value="EF-hand-dom_pair"/>
</dbReference>
<dbReference type="Pfam" id="PF00520">
    <property type="entry name" value="Ion_trans"/>
    <property type="match status" value="1"/>
</dbReference>
<feature type="coiled-coil region" evidence="8">
    <location>
        <begin position="726"/>
        <end position="757"/>
    </location>
</feature>
<evidence type="ECO:0000256" key="1">
    <source>
        <dbReference type="ARBA" id="ARBA00004141"/>
    </source>
</evidence>
<comment type="caution">
    <text evidence="12">The sequence shown here is derived from an EMBL/GenBank/DDBJ whole genome shotgun (WGS) entry which is preliminary data.</text>
</comment>
<keyword evidence="7 10" id="KW-0472">Membrane</keyword>
<evidence type="ECO:0000256" key="4">
    <source>
        <dbReference type="ARBA" id="ARBA00022692"/>
    </source>
</evidence>
<feature type="transmembrane region" description="Helical" evidence="10">
    <location>
        <begin position="693"/>
        <end position="717"/>
    </location>
</feature>
<sequence length="835" mass="94132">MHPRNKHRDYLDYRDLAAQQKGLKRFVFVNAWGGASIDYSNEEALEELTRSLLAQFYKIQSWRLPAGYLCPPVPQRADYVHTLADLLNSSLADGEATGPSVRGLDIGTGASCIYSLIGLREYGWSFIASDVDEVALKNAEAILQANKLTRQVSLRRQEDPSRILPGVLLRGESIAFTICNPPFHETLDHAQKAATAKWRRLSKGRQVSDLKNYQGQEVELCCEGGEVGFVLRLVEESSRPRFRLACLWYSSLLSRQSSMKPIHQRLGELGAKRRRFEICQGRNVKWVIAWSFYMQSERASKLVEMLEADTSAESLERSAEAAEGAGHAHVSETSHTKRRRTQEPNAAAERKVLRSEDRGLLSSCAKTASLPHFVLHFSLSPMGTMDSEKAKRITQLAEKQRKSLAIGRQDEADAREEAKEEALAQALATDSMSYDFKDASRRKELGVPRWLRPCYNTCYNKTFRRLRKQLKPLVRNMYFDIASTLTILISAIIMGVEAEIWDPNGSVPKPVWIDVCTWLINVSFVVEWTLRFIVGGALWLKETLNILFTVAVWAPFFFAALGDTVEIVRIVIRMLRIGKVIHTIKNVKGFKVIWLLLSGLFASAGTLFWSCLLLATSVLFFAIIAVDLIGYAEAWTYQPEDAIPRWFISIRSAMFTMSRFMSSDGAMDVVEYLMQVPWAVDASSPYPTEGQPYIWIFLFSFQALSQYVILNLVTAVICDNSMKIVSEDEANKAAEAEEEKKKQIEELRELFKLLDSDGSGEVDTAEFDGAFEIPALKNKLLLLGLEEGELKRFFRALDSDGSGSMGIDEFCEAGRRGLAFDSFSFRVCRLAVFRA</sequence>
<dbReference type="InterPro" id="IPR027359">
    <property type="entry name" value="Volt_channel_dom_sf"/>
</dbReference>
<feature type="transmembrane region" description="Helical" evidence="10">
    <location>
        <begin position="546"/>
        <end position="572"/>
    </location>
</feature>
<keyword evidence="13" id="KW-1185">Reference proteome</keyword>
<dbReference type="NCBIfam" id="NF008725">
    <property type="entry name" value="PRK11727.1"/>
    <property type="match status" value="1"/>
</dbReference>
<organism evidence="12 13">
    <name type="scientific">Symbiodinium pilosum</name>
    <name type="common">Dinoflagellate</name>
    <dbReference type="NCBI Taxonomy" id="2952"/>
    <lineage>
        <taxon>Eukaryota</taxon>
        <taxon>Sar</taxon>
        <taxon>Alveolata</taxon>
        <taxon>Dinophyceae</taxon>
        <taxon>Suessiales</taxon>
        <taxon>Symbiodiniaceae</taxon>
        <taxon>Symbiodinium</taxon>
    </lineage>
</organism>
<dbReference type="Pfam" id="PF13499">
    <property type="entry name" value="EF-hand_7"/>
    <property type="match status" value="1"/>
</dbReference>
<gene>
    <name evidence="12" type="primary">rlmF</name>
    <name evidence="12" type="ORF">SPIL2461_LOCUS17766</name>
</gene>
<evidence type="ECO:0000259" key="11">
    <source>
        <dbReference type="PROSITE" id="PS50222"/>
    </source>
</evidence>
<feature type="domain" description="EF-hand" evidence="11">
    <location>
        <begin position="742"/>
        <end position="777"/>
    </location>
</feature>